<evidence type="ECO:0000313" key="4">
    <source>
        <dbReference type="EMBL" id="GAL88751.1"/>
    </source>
</evidence>
<comment type="caution">
    <text evidence="3">The sequence shown here is derived from an EMBL/GenBank/DDBJ whole genome shotgun (WGS) entry which is preliminary data.</text>
</comment>
<dbReference type="EMBL" id="BBNR01000010">
    <property type="protein sequence ID" value="GAL67469.1"/>
    <property type="molecule type" value="Genomic_DNA"/>
</dbReference>
<keyword evidence="1" id="KW-0472">Membrane</keyword>
<feature type="transmembrane region" description="Helical" evidence="1">
    <location>
        <begin position="58"/>
        <end position="81"/>
    </location>
</feature>
<dbReference type="EMBL" id="BBNY01000004">
    <property type="protein sequence ID" value="GAL88751.1"/>
    <property type="molecule type" value="Genomic_DNA"/>
</dbReference>
<evidence type="ECO:0000313" key="8">
    <source>
        <dbReference type="Proteomes" id="UP000251545"/>
    </source>
</evidence>
<protein>
    <submittedName>
        <fullName evidence="3">Uncharacterized protein</fullName>
    </submittedName>
</protein>
<keyword evidence="1" id="KW-0812">Transmembrane</keyword>
<dbReference type="STRING" id="504487.JCM19538_1186"/>
<reference evidence="5 8" key="2">
    <citation type="submission" date="2018-02" db="EMBL/GenBank/DDBJ databases">
        <title>Genomic Encyclopedia of Archaeal and Bacterial Type Strains, Phase II (KMG-II): from individual species to whole genera.</title>
        <authorList>
            <person name="Goeker M."/>
        </authorList>
    </citation>
    <scope>NUCLEOTIDE SEQUENCE [LARGE SCALE GENOMIC DNA]</scope>
    <source>
        <strain evidence="5 8">DSM 21165</strain>
    </source>
</reference>
<sequence>MEAKPNNLNTFRILFLVKGIITLCFSVFFILYAGMGFFFNAAIEHSSENPELPFNFGWFFVIIGGLGVIICIVLGILTLLASKYLKEVKNYNFIFVIAILNVLTGILGILLGVFTLIELTKPEVKKLFGK</sequence>
<evidence type="ECO:0000313" key="7">
    <source>
        <dbReference type="Proteomes" id="UP000030184"/>
    </source>
</evidence>
<dbReference type="Proteomes" id="UP000251545">
    <property type="component" value="Unassembled WGS sequence"/>
</dbReference>
<gene>
    <name evidence="5" type="ORF">CLV33_107173</name>
    <name evidence="2" type="ORF">JCM19301_442</name>
    <name evidence="3" type="ORF">JCM19302_945</name>
    <name evidence="4" type="ORF">JCM19538_1186</name>
</gene>
<evidence type="ECO:0000313" key="2">
    <source>
        <dbReference type="EMBL" id="GAL67469.1"/>
    </source>
</evidence>
<dbReference type="OrthoDB" id="1452126at2"/>
<dbReference type="Proteomes" id="UP000029646">
    <property type="component" value="Unassembled WGS sequence"/>
</dbReference>
<evidence type="ECO:0000313" key="6">
    <source>
        <dbReference type="Proteomes" id="UP000029646"/>
    </source>
</evidence>
<keyword evidence="1" id="KW-1133">Transmembrane helix</keyword>
<name>A0A090W4U6_9FLAO</name>
<proteinExistence type="predicted"/>
<reference evidence="7" key="1">
    <citation type="journal article" date="2014" name="Genome Announc.">
        <title>Draft Genome Sequence of Marine Flavobacterium Jejuia pallidilutea Strain 11shimoA1 and Pigmentation Mutants.</title>
        <authorList>
            <person name="Takatani N."/>
            <person name="Nakanishi M."/>
            <person name="Meirelles P."/>
            <person name="Mino S."/>
            <person name="Suda W."/>
            <person name="Oshima K."/>
            <person name="Hattori M."/>
            <person name="Ohkuma M."/>
            <person name="Hosokawa M."/>
            <person name="Miyashita K."/>
            <person name="Thompson F.L."/>
            <person name="Niwa A."/>
            <person name="Sawabe T."/>
            <person name="Sawabe T."/>
        </authorList>
    </citation>
    <scope>NUCLEOTIDE SEQUENCE [LARGE SCALE GENOMIC DNA]</scope>
    <source>
        <strain evidence="7">JCM 19538</strain>
    </source>
</reference>
<feature type="transmembrane region" description="Helical" evidence="1">
    <location>
        <begin position="93"/>
        <end position="117"/>
    </location>
</feature>
<keyword evidence="7" id="KW-1185">Reference proteome</keyword>
<feature type="transmembrane region" description="Helical" evidence="1">
    <location>
        <begin position="12"/>
        <end position="38"/>
    </location>
</feature>
<organism evidence="3 6">
    <name type="scientific">Jejuia pallidilutea</name>
    <dbReference type="NCBI Taxonomy" id="504487"/>
    <lineage>
        <taxon>Bacteria</taxon>
        <taxon>Pseudomonadati</taxon>
        <taxon>Bacteroidota</taxon>
        <taxon>Flavobacteriia</taxon>
        <taxon>Flavobacteriales</taxon>
        <taxon>Flavobacteriaceae</taxon>
        <taxon>Jejuia</taxon>
    </lineage>
</organism>
<dbReference type="EMBL" id="PVEO01000007">
    <property type="protein sequence ID" value="PQV47388.1"/>
    <property type="molecule type" value="Genomic_DNA"/>
</dbReference>
<evidence type="ECO:0000256" key="1">
    <source>
        <dbReference type="SAM" id="Phobius"/>
    </source>
</evidence>
<dbReference type="EMBL" id="BBNS01000011">
    <property type="protein sequence ID" value="GAL71268.1"/>
    <property type="molecule type" value="Genomic_DNA"/>
</dbReference>
<accession>A0A090W4U6</accession>
<dbReference type="Proteomes" id="UP000030184">
    <property type="component" value="Unassembled WGS sequence"/>
</dbReference>
<evidence type="ECO:0000313" key="5">
    <source>
        <dbReference type="EMBL" id="PQV47388.1"/>
    </source>
</evidence>
<dbReference type="Proteomes" id="UP000029641">
    <property type="component" value="Unassembled WGS sequence"/>
</dbReference>
<dbReference type="AlphaFoldDB" id="A0A090W4U6"/>
<dbReference type="eggNOG" id="ENOG5032RZU">
    <property type="taxonomic scope" value="Bacteria"/>
</dbReference>
<evidence type="ECO:0000313" key="3">
    <source>
        <dbReference type="EMBL" id="GAL71268.1"/>
    </source>
</evidence>
<dbReference type="RefSeq" id="WP_042244063.1">
    <property type="nucleotide sequence ID" value="NZ_BBNR01000010.1"/>
</dbReference>